<comment type="caution">
    <text evidence="1">The sequence shown here is derived from an EMBL/GenBank/DDBJ whole genome shotgun (WGS) entry which is preliminary data.</text>
</comment>
<name>A0A8J3FUI7_9PSEU</name>
<dbReference type="RefSeq" id="WP_189057743.1">
    <property type="nucleotide sequence ID" value="NZ_BMMK01000011.1"/>
</dbReference>
<organism evidence="1 2">
    <name type="scientific">Longimycelium tulufanense</name>
    <dbReference type="NCBI Taxonomy" id="907463"/>
    <lineage>
        <taxon>Bacteria</taxon>
        <taxon>Bacillati</taxon>
        <taxon>Actinomycetota</taxon>
        <taxon>Actinomycetes</taxon>
        <taxon>Pseudonocardiales</taxon>
        <taxon>Pseudonocardiaceae</taxon>
        <taxon>Longimycelium</taxon>
    </lineage>
</organism>
<dbReference type="AlphaFoldDB" id="A0A8J3FUI7"/>
<reference evidence="1" key="2">
    <citation type="submission" date="2020-09" db="EMBL/GenBank/DDBJ databases">
        <authorList>
            <person name="Sun Q."/>
            <person name="Zhou Y."/>
        </authorList>
    </citation>
    <scope>NUCLEOTIDE SEQUENCE</scope>
    <source>
        <strain evidence="1">CGMCC 4.5737</strain>
    </source>
</reference>
<proteinExistence type="predicted"/>
<sequence length="284" mass="29728">MSREEEQRRQAQRDAVLRDLATQINLIVAGLQKPPALRKAKVVAIDAGPPPSLTIQLSGDDTVNIAGVAYDYSYVPSVNDIVTCVKQGNSLLVTGKHAPQQLTVAPETIEAEHHVKATSTGSARFATTGHHRHTSGVTNLGDMDHTHGNEISRGLVHQAKDGASTTFGTTPVQLWSVTKNTVANHYYAVSLRGLASISGAGGSGADADFNVLVDGVVKDGHTVHLGVNDLKLPANFTGIVQAVDGSTIFSIEVSRQDDVNGGTATMHAGHAFNVVHLGDGGANP</sequence>
<evidence type="ECO:0000313" key="2">
    <source>
        <dbReference type="Proteomes" id="UP000637578"/>
    </source>
</evidence>
<gene>
    <name evidence="1" type="ORF">GCM10012275_28170</name>
</gene>
<evidence type="ECO:0000313" key="1">
    <source>
        <dbReference type="EMBL" id="GGM55414.1"/>
    </source>
</evidence>
<accession>A0A8J3FUI7</accession>
<keyword evidence="2" id="KW-1185">Reference proteome</keyword>
<dbReference type="Proteomes" id="UP000637578">
    <property type="component" value="Unassembled WGS sequence"/>
</dbReference>
<dbReference type="EMBL" id="BMMK01000011">
    <property type="protein sequence ID" value="GGM55414.1"/>
    <property type="molecule type" value="Genomic_DNA"/>
</dbReference>
<protein>
    <submittedName>
        <fullName evidence="1">Uncharacterized protein</fullName>
    </submittedName>
</protein>
<reference evidence="1" key="1">
    <citation type="journal article" date="2014" name="Int. J. Syst. Evol. Microbiol.">
        <title>Complete genome sequence of Corynebacterium casei LMG S-19264T (=DSM 44701T), isolated from a smear-ripened cheese.</title>
        <authorList>
            <consortium name="US DOE Joint Genome Institute (JGI-PGF)"/>
            <person name="Walter F."/>
            <person name="Albersmeier A."/>
            <person name="Kalinowski J."/>
            <person name="Ruckert C."/>
        </authorList>
    </citation>
    <scope>NUCLEOTIDE SEQUENCE</scope>
    <source>
        <strain evidence="1">CGMCC 4.5737</strain>
    </source>
</reference>